<feature type="transmembrane region" description="Helical" evidence="9">
    <location>
        <begin position="69"/>
        <end position="89"/>
    </location>
</feature>
<feature type="transmembrane region" description="Helical" evidence="9">
    <location>
        <begin position="250"/>
        <end position="267"/>
    </location>
</feature>
<dbReference type="PANTHER" id="PTHR42718">
    <property type="entry name" value="MAJOR FACILITATOR SUPERFAMILY MULTIDRUG TRANSPORTER MFSC"/>
    <property type="match status" value="1"/>
</dbReference>
<dbReference type="GO" id="GO:0022857">
    <property type="term" value="F:transmembrane transporter activity"/>
    <property type="evidence" value="ECO:0007669"/>
    <property type="project" value="InterPro"/>
</dbReference>
<evidence type="ECO:0000256" key="3">
    <source>
        <dbReference type="ARBA" id="ARBA00022448"/>
    </source>
</evidence>
<dbReference type="SUPFAM" id="SSF103473">
    <property type="entry name" value="MFS general substrate transporter"/>
    <property type="match status" value="1"/>
</dbReference>
<keyword evidence="7 9" id="KW-0472">Membrane</keyword>
<evidence type="ECO:0000256" key="1">
    <source>
        <dbReference type="ARBA" id="ARBA00004651"/>
    </source>
</evidence>
<dbReference type="InterPro" id="IPR036259">
    <property type="entry name" value="MFS_trans_sf"/>
</dbReference>
<dbReference type="RefSeq" id="WP_085510700.1">
    <property type="nucleotide sequence ID" value="NZ_FXAP01000001.1"/>
</dbReference>
<dbReference type="EMBL" id="RKHL01000001">
    <property type="protein sequence ID" value="ROR81595.1"/>
    <property type="molecule type" value="Genomic_DNA"/>
</dbReference>
<evidence type="ECO:0000313" key="12">
    <source>
        <dbReference type="Proteomes" id="UP000266915"/>
    </source>
</evidence>
<feature type="transmembrane region" description="Helical" evidence="9">
    <location>
        <begin position="126"/>
        <end position="147"/>
    </location>
</feature>
<dbReference type="Pfam" id="PF07690">
    <property type="entry name" value="MFS_1"/>
    <property type="match status" value="1"/>
</dbReference>
<evidence type="ECO:0000256" key="4">
    <source>
        <dbReference type="ARBA" id="ARBA00022475"/>
    </source>
</evidence>
<protein>
    <submittedName>
        <fullName evidence="11">DHA2 family lincomycin resistance protein-like MFS transporter</fullName>
    </submittedName>
</protein>
<keyword evidence="3" id="KW-0813">Transport</keyword>
<dbReference type="Proteomes" id="UP000266915">
    <property type="component" value="Unassembled WGS sequence"/>
</dbReference>
<feature type="transmembrane region" description="Helical" evidence="9">
    <location>
        <begin position="288"/>
        <end position="314"/>
    </location>
</feature>
<keyword evidence="12" id="KW-1185">Reference proteome</keyword>
<evidence type="ECO:0000313" key="11">
    <source>
        <dbReference type="EMBL" id="ROR81595.1"/>
    </source>
</evidence>
<feature type="transmembrane region" description="Helical" evidence="9">
    <location>
        <begin position="96"/>
        <end position="114"/>
    </location>
</feature>
<keyword evidence="5 9" id="KW-0812">Transmembrane</keyword>
<evidence type="ECO:0000256" key="5">
    <source>
        <dbReference type="ARBA" id="ARBA00022692"/>
    </source>
</evidence>
<dbReference type="CDD" id="cd17503">
    <property type="entry name" value="MFS_LmrB_MDR_like"/>
    <property type="match status" value="1"/>
</dbReference>
<evidence type="ECO:0000256" key="9">
    <source>
        <dbReference type="SAM" id="Phobius"/>
    </source>
</evidence>
<feature type="transmembrane region" description="Helical" evidence="9">
    <location>
        <begin position="354"/>
        <end position="373"/>
    </location>
</feature>
<dbReference type="GO" id="GO:0005886">
    <property type="term" value="C:plasma membrane"/>
    <property type="evidence" value="ECO:0007669"/>
    <property type="project" value="UniProtKB-SubCell"/>
</dbReference>
<comment type="caution">
    <text evidence="11">The sequence shown here is derived from an EMBL/GenBank/DDBJ whole genome shotgun (WGS) entry which is preliminary data.</text>
</comment>
<feature type="transmembrane region" description="Helical" evidence="9">
    <location>
        <begin position="426"/>
        <end position="449"/>
    </location>
</feature>
<feature type="transmembrane region" description="Helical" evidence="9">
    <location>
        <begin position="185"/>
        <end position="206"/>
    </location>
</feature>
<evidence type="ECO:0000256" key="2">
    <source>
        <dbReference type="ARBA" id="ARBA00008537"/>
    </source>
</evidence>
<dbReference type="PRINTS" id="PR01036">
    <property type="entry name" value="TCRTETB"/>
</dbReference>
<evidence type="ECO:0000256" key="7">
    <source>
        <dbReference type="ARBA" id="ARBA00023136"/>
    </source>
</evidence>
<dbReference type="NCBIfam" id="TIGR00711">
    <property type="entry name" value="efflux_EmrB"/>
    <property type="match status" value="1"/>
</dbReference>
<keyword evidence="4" id="KW-1003">Cell membrane</keyword>
<comment type="subcellular location">
    <subcellularLocation>
        <location evidence="1">Cell membrane</location>
        <topology evidence="1">Multi-pass membrane protein</topology>
    </subcellularLocation>
</comment>
<organism evidence="11 12">
    <name type="scientific">Plantibacter flavus</name>
    <dbReference type="NCBI Taxonomy" id="150123"/>
    <lineage>
        <taxon>Bacteria</taxon>
        <taxon>Bacillati</taxon>
        <taxon>Actinomycetota</taxon>
        <taxon>Actinomycetes</taxon>
        <taxon>Micrococcales</taxon>
        <taxon>Microbacteriaceae</taxon>
        <taxon>Plantibacter</taxon>
    </lineage>
</organism>
<evidence type="ECO:0000256" key="8">
    <source>
        <dbReference type="SAM" id="MobiDB-lite"/>
    </source>
</evidence>
<dbReference type="Gene3D" id="1.20.1720.10">
    <property type="entry name" value="Multidrug resistance protein D"/>
    <property type="match status" value="1"/>
</dbReference>
<evidence type="ECO:0000256" key="6">
    <source>
        <dbReference type="ARBA" id="ARBA00022989"/>
    </source>
</evidence>
<feature type="transmembrane region" description="Helical" evidence="9">
    <location>
        <begin position="379"/>
        <end position="405"/>
    </location>
</feature>
<dbReference type="Gene3D" id="1.20.1250.20">
    <property type="entry name" value="MFS general substrate transporter like domains"/>
    <property type="match status" value="1"/>
</dbReference>
<reference evidence="11 12" key="1">
    <citation type="submission" date="2018-11" db="EMBL/GenBank/DDBJ databases">
        <title>Sequencing the genomes of 1000 actinobacteria strains.</title>
        <authorList>
            <person name="Klenk H.-P."/>
        </authorList>
    </citation>
    <scope>NUCLEOTIDE SEQUENCE [LARGE SCALE GENOMIC DNA]</scope>
    <source>
        <strain evidence="11 12">DSM 14012</strain>
    </source>
</reference>
<dbReference type="PROSITE" id="PS50850">
    <property type="entry name" value="MFS"/>
    <property type="match status" value="1"/>
</dbReference>
<dbReference type="InterPro" id="IPR004638">
    <property type="entry name" value="EmrB-like"/>
</dbReference>
<feature type="transmembrane region" description="Helical" evidence="9">
    <location>
        <begin position="461"/>
        <end position="482"/>
    </location>
</feature>
<feature type="transmembrane region" description="Helical" evidence="9">
    <location>
        <begin position="159"/>
        <end position="179"/>
    </location>
</feature>
<feature type="transmembrane region" description="Helical" evidence="9">
    <location>
        <begin position="326"/>
        <end position="347"/>
    </location>
</feature>
<feature type="domain" description="Major facilitator superfamily (MFS) profile" evidence="10">
    <location>
        <begin position="31"/>
        <end position="487"/>
    </location>
</feature>
<sequence length="496" mass="51764">MTTETVPNPTGSVPTTGKPSDDRLPPGSKLLIGLLLVSAFVVILNETIMSVALPRLMEDLDITASSAQWLTTGFMLTMAVVIPATGFLLERFSLRTMFITAMVLFSLGTLIAALSPGFGTLLLGRVVQASGTAIMMPLLMTTVLNVVPVSARGRTMGAISIVISVAPAVGPTVSGLILSVLDWRWMFWIVLPIAVASLVLGAVLVRNVTEPRRVRFDVLSLVLSAFAFGGLIFGLSSIGESAEGHALMPVWIPLTVGVLALLGFVLRQRALARDDRAFMDLRTFANRSFSVSIILVAIVMMALFGSLIILPIYLQTVLQVDTLTTGLMLLPGGLTMAALAPLVGSLFDRFGPRPLVIPGAFAVSAALWLLTMLGVDSAIVMIIAVHVLLSAGLAFMFTPLLTSALGSLRPELYPHGSAIVGTVQQLAGAAGTALFITMMSTTAAARAAVGSSAVDATAAGVQAAFMCGAVLSLLAIGASFLIRRTDQASAGVHVGH</sequence>
<feature type="region of interest" description="Disordered" evidence="8">
    <location>
        <begin position="1"/>
        <end position="24"/>
    </location>
</feature>
<dbReference type="InterPro" id="IPR020846">
    <property type="entry name" value="MFS_dom"/>
</dbReference>
<gene>
    <name evidence="11" type="ORF">EDD42_1662</name>
</gene>
<feature type="compositionally biased region" description="Polar residues" evidence="8">
    <location>
        <begin position="1"/>
        <end position="18"/>
    </location>
</feature>
<dbReference type="AlphaFoldDB" id="A0A3N2C272"/>
<dbReference type="InterPro" id="IPR011701">
    <property type="entry name" value="MFS"/>
</dbReference>
<keyword evidence="6 9" id="KW-1133">Transmembrane helix</keyword>
<dbReference type="PANTHER" id="PTHR42718:SF9">
    <property type="entry name" value="MAJOR FACILITATOR SUPERFAMILY MULTIDRUG TRANSPORTER MFSC"/>
    <property type="match status" value="1"/>
</dbReference>
<name>A0A3N2C272_9MICO</name>
<comment type="similarity">
    <text evidence="2">Belongs to the major facilitator superfamily. EmrB family.</text>
</comment>
<feature type="transmembrane region" description="Helical" evidence="9">
    <location>
        <begin position="218"/>
        <end position="238"/>
    </location>
</feature>
<feature type="transmembrane region" description="Helical" evidence="9">
    <location>
        <begin position="30"/>
        <end position="49"/>
    </location>
</feature>
<proteinExistence type="inferred from homology"/>
<evidence type="ECO:0000259" key="10">
    <source>
        <dbReference type="PROSITE" id="PS50850"/>
    </source>
</evidence>
<accession>A0A3N2C272</accession>